<dbReference type="GO" id="GO:0008658">
    <property type="term" value="F:penicillin binding"/>
    <property type="evidence" value="ECO:0007669"/>
    <property type="project" value="InterPro"/>
</dbReference>
<dbReference type="SUPFAM" id="SSF53955">
    <property type="entry name" value="Lysozyme-like"/>
    <property type="match status" value="1"/>
</dbReference>
<dbReference type="GO" id="GO:0046677">
    <property type="term" value="P:response to antibiotic"/>
    <property type="evidence" value="ECO:0007669"/>
    <property type="project" value="UniProtKB-KW"/>
</dbReference>
<evidence type="ECO:0000256" key="9">
    <source>
        <dbReference type="ARBA" id="ARBA00022679"/>
    </source>
</evidence>
<evidence type="ECO:0000259" key="26">
    <source>
        <dbReference type="Pfam" id="PF00912"/>
    </source>
</evidence>
<dbReference type="GO" id="GO:0009002">
    <property type="term" value="F:serine-type D-Ala-D-Ala carboxypeptidase activity"/>
    <property type="evidence" value="ECO:0007669"/>
    <property type="project" value="UniProtKB-EC"/>
</dbReference>
<comment type="catalytic activity">
    <reaction evidence="20">
        <text>Preferential cleavage: (Ac)2-L-Lys-D-Ala-|-D-Ala. Also transpeptidation of peptidyl-alanyl moieties that are N-acyl substituents of D-alanine.</text>
        <dbReference type="EC" id="3.4.16.4"/>
    </reaction>
</comment>
<comment type="catalytic activity">
    <reaction evidence="22">
        <text>[GlcNAc-(1-&gt;4)-Mur2Ac(oyl-L-Ala-gamma-D-Glu-L-Lys-D-Ala-D-Ala)](n)-di-trans,octa-cis-undecaprenyl diphosphate + beta-D-GlcNAc-(1-&gt;4)-Mur2Ac(oyl-L-Ala-gamma-D-Glu-L-Lys-D-Ala-D-Ala)-di-trans,octa-cis-undecaprenyl diphosphate = [GlcNAc-(1-&gt;4)-Mur2Ac(oyl-L-Ala-gamma-D-Glu-L-Lys-D-Ala-D-Ala)](n+1)-di-trans,octa-cis-undecaprenyl diphosphate + di-trans,octa-cis-undecaprenyl diphosphate + H(+)</text>
        <dbReference type="Rhea" id="RHEA:23708"/>
        <dbReference type="Rhea" id="RHEA-COMP:9602"/>
        <dbReference type="Rhea" id="RHEA-COMP:9603"/>
        <dbReference type="ChEBI" id="CHEBI:15378"/>
        <dbReference type="ChEBI" id="CHEBI:58405"/>
        <dbReference type="ChEBI" id="CHEBI:60033"/>
        <dbReference type="ChEBI" id="CHEBI:78435"/>
        <dbReference type="EC" id="2.4.99.28"/>
    </reaction>
</comment>
<keyword evidence="16 24" id="KW-0472">Membrane</keyword>
<feature type="compositionally biased region" description="Gly residues" evidence="23">
    <location>
        <begin position="763"/>
        <end position="775"/>
    </location>
</feature>
<evidence type="ECO:0000256" key="23">
    <source>
        <dbReference type="SAM" id="MobiDB-lite"/>
    </source>
</evidence>
<dbReference type="GO" id="GO:0006508">
    <property type="term" value="P:proteolysis"/>
    <property type="evidence" value="ECO:0007669"/>
    <property type="project" value="UniProtKB-KW"/>
</dbReference>
<gene>
    <name evidence="27" type="ORF">E7512_02755</name>
</gene>
<evidence type="ECO:0000256" key="14">
    <source>
        <dbReference type="ARBA" id="ARBA00022984"/>
    </source>
</evidence>
<keyword evidence="8" id="KW-0328">Glycosyltransferase</keyword>
<evidence type="ECO:0000256" key="10">
    <source>
        <dbReference type="ARBA" id="ARBA00022692"/>
    </source>
</evidence>
<dbReference type="InterPro" id="IPR023346">
    <property type="entry name" value="Lysozyme-like_dom_sf"/>
</dbReference>
<evidence type="ECO:0000256" key="13">
    <source>
        <dbReference type="ARBA" id="ARBA00022968"/>
    </source>
</evidence>
<dbReference type="GO" id="GO:0008360">
    <property type="term" value="P:regulation of cell shape"/>
    <property type="evidence" value="ECO:0007669"/>
    <property type="project" value="UniProtKB-KW"/>
</dbReference>
<proteinExistence type="predicted"/>
<keyword evidence="9" id="KW-0808">Transferase</keyword>
<evidence type="ECO:0000256" key="4">
    <source>
        <dbReference type="ARBA" id="ARBA00018638"/>
    </source>
</evidence>
<evidence type="ECO:0000256" key="21">
    <source>
        <dbReference type="ARBA" id="ARBA00044770"/>
    </source>
</evidence>
<dbReference type="PANTHER" id="PTHR32282:SF11">
    <property type="entry name" value="PENICILLIN-BINDING PROTEIN 1B"/>
    <property type="match status" value="1"/>
</dbReference>
<dbReference type="InterPro" id="IPR001460">
    <property type="entry name" value="PCN-bd_Tpept"/>
</dbReference>
<dbReference type="InterPro" id="IPR012338">
    <property type="entry name" value="Beta-lactam/transpept-like"/>
</dbReference>
<keyword evidence="10 24" id="KW-0812">Transmembrane</keyword>
<feature type="transmembrane region" description="Helical" evidence="24">
    <location>
        <begin position="32"/>
        <end position="57"/>
    </location>
</feature>
<organism evidence="27 28">
    <name type="scientific">Faecalispora sporosphaeroides</name>
    <dbReference type="NCBI Taxonomy" id="1549"/>
    <lineage>
        <taxon>Bacteria</taxon>
        <taxon>Bacillati</taxon>
        <taxon>Bacillota</taxon>
        <taxon>Clostridia</taxon>
        <taxon>Eubacteriales</taxon>
        <taxon>Oscillospiraceae</taxon>
        <taxon>Faecalispora</taxon>
    </lineage>
</organism>
<keyword evidence="14" id="KW-0573">Peptidoglycan synthesis</keyword>
<keyword evidence="13" id="KW-0735">Signal-anchor</keyword>
<evidence type="ECO:0000256" key="3">
    <source>
        <dbReference type="ARBA" id="ARBA00012448"/>
    </source>
</evidence>
<evidence type="ECO:0000256" key="18">
    <source>
        <dbReference type="ARBA" id="ARBA00023268"/>
    </source>
</evidence>
<keyword evidence="19" id="KW-0961">Cell wall biogenesis/degradation</keyword>
<accession>A0A928KV20</accession>
<feature type="compositionally biased region" description="Low complexity" evidence="23">
    <location>
        <begin position="748"/>
        <end position="762"/>
    </location>
</feature>
<feature type="domain" description="Glycosyl transferase family 51" evidence="26">
    <location>
        <begin position="91"/>
        <end position="260"/>
    </location>
</feature>
<feature type="region of interest" description="Disordered" evidence="23">
    <location>
        <begin position="675"/>
        <end position="800"/>
    </location>
</feature>
<dbReference type="Gene3D" id="3.40.710.10">
    <property type="entry name" value="DD-peptidase/beta-lactamase superfamily"/>
    <property type="match status" value="1"/>
</dbReference>
<evidence type="ECO:0000256" key="22">
    <source>
        <dbReference type="ARBA" id="ARBA00049902"/>
    </source>
</evidence>
<keyword evidence="6" id="KW-0121">Carboxypeptidase</keyword>
<feature type="compositionally biased region" description="Polar residues" evidence="23">
    <location>
        <begin position="731"/>
        <end position="742"/>
    </location>
</feature>
<evidence type="ECO:0000256" key="5">
    <source>
        <dbReference type="ARBA" id="ARBA00022475"/>
    </source>
</evidence>
<dbReference type="RefSeq" id="WP_020074173.1">
    <property type="nucleotide sequence ID" value="NZ_JBKWRC010000005.1"/>
</dbReference>
<dbReference type="EC" id="2.4.99.28" evidence="21"/>
<reference evidence="27" key="1">
    <citation type="submission" date="2019-04" db="EMBL/GenBank/DDBJ databases">
        <title>Evolution of Biomass-Degrading Anaerobic Consortia Revealed by Metagenomics.</title>
        <authorList>
            <person name="Peng X."/>
        </authorList>
    </citation>
    <scope>NUCLEOTIDE SEQUENCE</scope>
    <source>
        <strain evidence="27">SIG551</strain>
    </source>
</reference>
<dbReference type="GO" id="GO:0009252">
    <property type="term" value="P:peptidoglycan biosynthetic process"/>
    <property type="evidence" value="ECO:0007669"/>
    <property type="project" value="UniProtKB-KW"/>
</dbReference>
<dbReference type="GO" id="GO:0005886">
    <property type="term" value="C:plasma membrane"/>
    <property type="evidence" value="ECO:0007669"/>
    <property type="project" value="UniProtKB-SubCell"/>
</dbReference>
<dbReference type="GO" id="GO:0008955">
    <property type="term" value="F:peptidoglycan glycosyltransferase activity"/>
    <property type="evidence" value="ECO:0007669"/>
    <property type="project" value="UniProtKB-EC"/>
</dbReference>
<keyword evidence="11" id="KW-0378">Hydrolase</keyword>
<dbReference type="Proteomes" id="UP000754750">
    <property type="component" value="Unassembled WGS sequence"/>
</dbReference>
<evidence type="ECO:0000256" key="15">
    <source>
        <dbReference type="ARBA" id="ARBA00022989"/>
    </source>
</evidence>
<dbReference type="InterPro" id="IPR050396">
    <property type="entry name" value="Glycosyltr_51/Transpeptidase"/>
</dbReference>
<evidence type="ECO:0000256" key="7">
    <source>
        <dbReference type="ARBA" id="ARBA00022670"/>
    </source>
</evidence>
<dbReference type="Pfam" id="PF00905">
    <property type="entry name" value="Transpeptidase"/>
    <property type="match status" value="1"/>
</dbReference>
<dbReference type="AlphaFoldDB" id="A0A928KV20"/>
<protein>
    <recommendedName>
        <fullName evidence="4">Penicillin-binding protein 1A</fullName>
        <ecNumber evidence="21">2.4.99.28</ecNumber>
        <ecNumber evidence="3">3.4.16.4</ecNumber>
    </recommendedName>
</protein>
<evidence type="ECO:0000256" key="2">
    <source>
        <dbReference type="ARBA" id="ARBA00004401"/>
    </source>
</evidence>
<evidence type="ECO:0000256" key="6">
    <source>
        <dbReference type="ARBA" id="ARBA00022645"/>
    </source>
</evidence>
<dbReference type="PANTHER" id="PTHR32282">
    <property type="entry name" value="BINDING PROTEIN TRANSPEPTIDASE, PUTATIVE-RELATED"/>
    <property type="match status" value="1"/>
</dbReference>
<feature type="domain" description="Penicillin-binding protein transpeptidase" evidence="25">
    <location>
        <begin position="372"/>
        <end position="615"/>
    </location>
</feature>
<dbReference type="Pfam" id="PF00912">
    <property type="entry name" value="Transgly"/>
    <property type="match status" value="1"/>
</dbReference>
<comment type="caution">
    <text evidence="27">The sequence shown here is derived from an EMBL/GenBank/DDBJ whole genome shotgun (WGS) entry which is preliminary data.</text>
</comment>
<evidence type="ECO:0000259" key="25">
    <source>
        <dbReference type="Pfam" id="PF00905"/>
    </source>
</evidence>
<keyword evidence="5" id="KW-1003">Cell membrane</keyword>
<comment type="subcellular location">
    <subcellularLocation>
        <location evidence="2">Cell membrane</location>
        <topology evidence="2">Single-pass type II membrane protein</topology>
    </subcellularLocation>
</comment>
<evidence type="ECO:0000256" key="24">
    <source>
        <dbReference type="SAM" id="Phobius"/>
    </source>
</evidence>
<evidence type="ECO:0000256" key="16">
    <source>
        <dbReference type="ARBA" id="ARBA00023136"/>
    </source>
</evidence>
<dbReference type="InterPro" id="IPR001264">
    <property type="entry name" value="Glyco_trans_51"/>
</dbReference>
<evidence type="ECO:0000256" key="19">
    <source>
        <dbReference type="ARBA" id="ARBA00023316"/>
    </source>
</evidence>
<dbReference type="EMBL" id="SVNY01000001">
    <property type="protein sequence ID" value="MBE6832495.1"/>
    <property type="molecule type" value="Genomic_DNA"/>
</dbReference>
<keyword evidence="15 24" id="KW-1133">Transmembrane helix</keyword>
<dbReference type="SUPFAM" id="SSF56601">
    <property type="entry name" value="beta-lactamase/transpeptidase-like"/>
    <property type="match status" value="1"/>
</dbReference>
<evidence type="ECO:0000256" key="1">
    <source>
        <dbReference type="ARBA" id="ARBA00002624"/>
    </source>
</evidence>
<evidence type="ECO:0000256" key="20">
    <source>
        <dbReference type="ARBA" id="ARBA00034000"/>
    </source>
</evidence>
<evidence type="ECO:0000256" key="11">
    <source>
        <dbReference type="ARBA" id="ARBA00022801"/>
    </source>
</evidence>
<keyword evidence="7" id="KW-0645">Protease</keyword>
<name>A0A928KV20_9FIRM</name>
<dbReference type="EC" id="3.4.16.4" evidence="3"/>
<dbReference type="InterPro" id="IPR036950">
    <property type="entry name" value="PBP_transglycosylase"/>
</dbReference>
<evidence type="ECO:0000313" key="27">
    <source>
        <dbReference type="EMBL" id="MBE6832495.1"/>
    </source>
</evidence>
<sequence length="800" mass="87840">MRKTDLNKYVGAPETGRAASASIAVRIALKGLYSVIAVLAVAGVIVLVFLTSFILGFRNESIKMDLNNLKLNYTSFIYVNDDSGQPVEYQRLYSSENRIWVDYDKIPRNMKNAMVAIEDKRFMEHNGVDWIRTAGAVTTLVTKGGSYGGSTITQQLVKNITGDNEVSLTRKVKEIFRAVNLDSRYSKEQILEAYLNVVNYGSGCQGVQAAANLYFGKDISQASLAECASIAAITQNPYKYNPLNFPENNKTRQRLVLGEMLNQQMISQDEYNSAMEESNHMVFVGRKDENVVNDSPVWNWYIDAMFEDIVEDLQTTQGISKDKAVYMMYHGGLKIYCAMDQKAQNAAEEVVSGDNMPSDPKIQLGYYMMDYNGRVLATVGRRGEKAGNRLLSYATDSQRQPGSSIKPIASYGPAVDMGVINYSSILPDEPVDNYFAGGKPGPNNWYKKFYGPITVQRALEISSNAAAAQLVKRISPTTSYRFLTDQLHFTHLNPKTDSVQIAAMAIGGMNGGVTVKEMTAAYQMFGNGGQYNKPYTYYYVEDHDGNVILDNRQNTGTQVIKSTTSTIMNRLLRNVVYGSEGTGGGAAVSGWEVFGKTGTTDEDKDSWFVGGTPYAVAGIWTGYETPKSLSYGQKENYTKWAAKIWRNIMAKYLDGKKKLYFRYDSNVVSATFRTDNGKLSGADVGAPTKTGWYERGNMPEVDTSPPVSSSPASDILSEPEQSEPENSQWETSHPSNPETSSKPGGENSSPASSRPSSSHSQGNGNGNGNENGNGNGDEHGPGQDDNGLWVPPDTEIRPGG</sequence>
<evidence type="ECO:0000313" key="28">
    <source>
        <dbReference type="Proteomes" id="UP000754750"/>
    </source>
</evidence>
<dbReference type="GO" id="GO:0071555">
    <property type="term" value="P:cell wall organization"/>
    <property type="evidence" value="ECO:0007669"/>
    <property type="project" value="UniProtKB-KW"/>
</dbReference>
<dbReference type="GO" id="GO:0030288">
    <property type="term" value="C:outer membrane-bounded periplasmic space"/>
    <property type="evidence" value="ECO:0007669"/>
    <property type="project" value="TreeGrafter"/>
</dbReference>
<keyword evidence="17" id="KW-0046">Antibiotic resistance</keyword>
<keyword evidence="18" id="KW-0511">Multifunctional enzyme</keyword>
<keyword evidence="12" id="KW-0133">Cell shape</keyword>
<evidence type="ECO:0000256" key="17">
    <source>
        <dbReference type="ARBA" id="ARBA00023251"/>
    </source>
</evidence>
<dbReference type="Gene3D" id="1.10.3810.10">
    <property type="entry name" value="Biosynthetic peptidoglycan transglycosylase-like"/>
    <property type="match status" value="1"/>
</dbReference>
<evidence type="ECO:0000256" key="12">
    <source>
        <dbReference type="ARBA" id="ARBA00022960"/>
    </source>
</evidence>
<evidence type="ECO:0000256" key="8">
    <source>
        <dbReference type="ARBA" id="ARBA00022676"/>
    </source>
</evidence>
<comment type="function">
    <text evidence="1">Cell wall formation. Synthesis of cross-linked peptidoglycan from the lipid intermediates. The enzyme has a penicillin-insensitive transglycosylase N-terminal domain (formation of linear glycan strands) and a penicillin-sensitive transpeptidase C-terminal domain (cross-linking of the peptide subunits).</text>
</comment>